<feature type="domain" description="Outer membrane protein beta-barrel" evidence="2">
    <location>
        <begin position="21"/>
        <end position="192"/>
    </location>
</feature>
<dbReference type="EMBL" id="JAGJCB010000007">
    <property type="protein sequence ID" value="MBP0904066.1"/>
    <property type="molecule type" value="Genomic_DNA"/>
</dbReference>
<accession>A0ABS4BU02</accession>
<proteinExistence type="predicted"/>
<dbReference type="RefSeq" id="WP_209654964.1">
    <property type="nucleotide sequence ID" value="NZ_JAGJCB010000007.1"/>
</dbReference>
<reference evidence="3 4" key="1">
    <citation type="submission" date="2021-04" db="EMBL/GenBank/DDBJ databases">
        <title>Mariniflexile gromovii gen. nov., sp. nov., a gliding bacterium isolated from the sea urchin Strongylocentrotus intermedius.</title>
        <authorList>
            <person name="Ko S."/>
            <person name="Le V."/>
            <person name="Ahn C.-Y."/>
            <person name="Oh H.-M."/>
        </authorList>
    </citation>
    <scope>NUCLEOTIDE SEQUENCE [LARGE SCALE GENOMIC DNA]</scope>
    <source>
        <strain evidence="3 4">KCTC 12570</strain>
    </source>
</reference>
<feature type="chain" id="PRO_5046385664" evidence="1">
    <location>
        <begin position="22"/>
        <end position="222"/>
    </location>
</feature>
<feature type="signal peptide" evidence="1">
    <location>
        <begin position="1"/>
        <end position="21"/>
    </location>
</feature>
<comment type="caution">
    <text evidence="3">The sequence shown here is derived from an EMBL/GenBank/DDBJ whole genome shotgun (WGS) entry which is preliminary data.</text>
</comment>
<evidence type="ECO:0000256" key="1">
    <source>
        <dbReference type="SAM" id="SignalP"/>
    </source>
</evidence>
<keyword evidence="1" id="KW-0732">Signal</keyword>
<protein>
    <submittedName>
        <fullName evidence="3">PorT family protein</fullName>
    </submittedName>
</protein>
<dbReference type="Pfam" id="PF13568">
    <property type="entry name" value="OMP_b-brl_2"/>
    <property type="match status" value="1"/>
</dbReference>
<gene>
    <name evidence="3" type="ORF">J8H85_09515</name>
</gene>
<evidence type="ECO:0000259" key="2">
    <source>
        <dbReference type="Pfam" id="PF13568"/>
    </source>
</evidence>
<dbReference type="InterPro" id="IPR025665">
    <property type="entry name" value="Beta-barrel_OMP_2"/>
</dbReference>
<sequence length="222" mass="25227">MKFRILMITSLTLLICKIATAQEVKWGIKAGVNMSTLKTDLNEEKYLFGYHVGGLAEIKFSEKFLLQPELLYSLLGGKIEDSFSFDDEGTTFSMDYKEDVKLAYLQLPIMLKYHVAKNLNMEVGPQIGYLLSAKSDYEVKMKFDDEDMTDSGSEKIKDQVKSLNFGLNFGLGYEFNNKMFIQGRYHLGLSDINDSETSLDEESIDRGSIKNNSFQVSVGFKF</sequence>
<evidence type="ECO:0000313" key="4">
    <source>
        <dbReference type="Proteomes" id="UP000670776"/>
    </source>
</evidence>
<keyword evidence="4" id="KW-1185">Reference proteome</keyword>
<name>A0ABS4BU02_9FLAO</name>
<organism evidence="3 4">
    <name type="scientific">Mariniflexile gromovii</name>
    <dbReference type="NCBI Taxonomy" id="362523"/>
    <lineage>
        <taxon>Bacteria</taxon>
        <taxon>Pseudomonadati</taxon>
        <taxon>Bacteroidota</taxon>
        <taxon>Flavobacteriia</taxon>
        <taxon>Flavobacteriales</taxon>
        <taxon>Flavobacteriaceae</taxon>
        <taxon>Mariniflexile</taxon>
    </lineage>
</organism>
<dbReference type="Proteomes" id="UP000670776">
    <property type="component" value="Unassembled WGS sequence"/>
</dbReference>
<evidence type="ECO:0000313" key="3">
    <source>
        <dbReference type="EMBL" id="MBP0904066.1"/>
    </source>
</evidence>